<dbReference type="EMBL" id="LAZR01018878">
    <property type="protein sequence ID" value="KKL94624.1"/>
    <property type="molecule type" value="Genomic_DNA"/>
</dbReference>
<gene>
    <name evidence="1" type="ORF">LCGC14_1862830</name>
</gene>
<dbReference type="Gene3D" id="1.25.10.10">
    <property type="entry name" value="Leucine-rich Repeat Variant"/>
    <property type="match status" value="1"/>
</dbReference>
<organism evidence="1">
    <name type="scientific">marine sediment metagenome</name>
    <dbReference type="NCBI Taxonomy" id="412755"/>
    <lineage>
        <taxon>unclassified sequences</taxon>
        <taxon>metagenomes</taxon>
        <taxon>ecological metagenomes</taxon>
    </lineage>
</organism>
<sequence>MHDTPPYPGRRPRLDFDELKMQIALGTLPPEYIGLQVHDPEVLDRLANLPDEDIRAAVAVHPKVRLSTLLRLIEDSTTGSTLLVLLAAHSKVPEEVLFKLAKHKDPRVSEEAKGVLFIRSKGRINIQDD</sequence>
<dbReference type="InterPro" id="IPR011989">
    <property type="entry name" value="ARM-like"/>
</dbReference>
<dbReference type="AlphaFoldDB" id="A0A0F9G701"/>
<name>A0A0F9G701_9ZZZZ</name>
<reference evidence="1" key="1">
    <citation type="journal article" date="2015" name="Nature">
        <title>Complex archaea that bridge the gap between prokaryotes and eukaryotes.</title>
        <authorList>
            <person name="Spang A."/>
            <person name="Saw J.H."/>
            <person name="Jorgensen S.L."/>
            <person name="Zaremba-Niedzwiedzka K."/>
            <person name="Martijn J."/>
            <person name="Lind A.E."/>
            <person name="van Eijk R."/>
            <person name="Schleper C."/>
            <person name="Guy L."/>
            <person name="Ettema T.J."/>
        </authorList>
    </citation>
    <scope>NUCLEOTIDE SEQUENCE</scope>
</reference>
<accession>A0A0F9G701</accession>
<comment type="caution">
    <text evidence="1">The sequence shown here is derived from an EMBL/GenBank/DDBJ whole genome shotgun (WGS) entry which is preliminary data.</text>
</comment>
<evidence type="ECO:0000313" key="1">
    <source>
        <dbReference type="EMBL" id="KKL94624.1"/>
    </source>
</evidence>
<proteinExistence type="predicted"/>
<protein>
    <submittedName>
        <fullName evidence="1">Uncharacterized protein</fullName>
    </submittedName>
</protein>